<evidence type="ECO:0000313" key="3">
    <source>
        <dbReference type="EMBL" id="MCF4119553.1"/>
    </source>
</evidence>
<dbReference type="RefSeq" id="WP_236087245.1">
    <property type="nucleotide sequence ID" value="NZ_JAKGSG010000005.1"/>
</dbReference>
<feature type="signal peptide" evidence="2">
    <location>
        <begin position="1"/>
        <end position="29"/>
    </location>
</feature>
<dbReference type="PROSITE" id="PS51257">
    <property type="entry name" value="PROKAR_LIPOPROTEIN"/>
    <property type="match status" value="1"/>
</dbReference>
<dbReference type="EMBL" id="JAKGSG010000005">
    <property type="protein sequence ID" value="MCF4119553.1"/>
    <property type="molecule type" value="Genomic_DNA"/>
</dbReference>
<dbReference type="Proteomes" id="UP001165405">
    <property type="component" value="Unassembled WGS sequence"/>
</dbReference>
<feature type="region of interest" description="Disordered" evidence="1">
    <location>
        <begin position="33"/>
        <end position="82"/>
    </location>
</feature>
<feature type="chain" id="PRO_5041301720" evidence="2">
    <location>
        <begin position="30"/>
        <end position="192"/>
    </location>
</feature>
<comment type="caution">
    <text evidence="3">The sequence shown here is derived from an EMBL/GenBank/DDBJ whole genome shotgun (WGS) entry which is preliminary data.</text>
</comment>
<proteinExistence type="predicted"/>
<sequence length="192" mass="18748">MNRRSGSGVPGLFLGLGAAAALLLLTACAQEVDSPGGASASAEPTSGESATPEPSETSSGGLPLATDITLEPGQSGRGLPEGVPGAMDSSAGAAWSPEAGLVYVVTYGSSSCPSIAEAEATAGDAGVTVTLLPPAAEMCTMDWAPTTTVVAVPAGTDETVPMTVVLGEHGTVEVPPRTADGQPGEVAWAGIE</sequence>
<keyword evidence="2" id="KW-0732">Signal</keyword>
<keyword evidence="4" id="KW-1185">Reference proteome</keyword>
<protein>
    <submittedName>
        <fullName evidence="3">Uncharacterized protein</fullName>
    </submittedName>
</protein>
<gene>
    <name evidence="3" type="ORF">L1785_00995</name>
</gene>
<evidence type="ECO:0000313" key="4">
    <source>
        <dbReference type="Proteomes" id="UP001165405"/>
    </source>
</evidence>
<reference evidence="3" key="1">
    <citation type="submission" date="2022-01" db="EMBL/GenBank/DDBJ databases">
        <title>Antribacter sp. nov., isolated from Guizhou of China.</title>
        <authorList>
            <person name="Chengliang C."/>
            <person name="Ya Z."/>
        </authorList>
    </citation>
    <scope>NUCLEOTIDE SEQUENCE</scope>
    <source>
        <strain evidence="3">KLBMP 9083</strain>
    </source>
</reference>
<dbReference type="AlphaFoldDB" id="A0AA41Q9W8"/>
<accession>A0AA41Q9W8</accession>
<evidence type="ECO:0000256" key="2">
    <source>
        <dbReference type="SAM" id="SignalP"/>
    </source>
</evidence>
<evidence type="ECO:0000256" key="1">
    <source>
        <dbReference type="SAM" id="MobiDB-lite"/>
    </source>
</evidence>
<organism evidence="3 4">
    <name type="scientific">Antribacter soli</name>
    <dbReference type="NCBI Taxonomy" id="2910976"/>
    <lineage>
        <taxon>Bacteria</taxon>
        <taxon>Bacillati</taxon>
        <taxon>Actinomycetota</taxon>
        <taxon>Actinomycetes</taxon>
        <taxon>Micrococcales</taxon>
        <taxon>Promicromonosporaceae</taxon>
        <taxon>Antribacter</taxon>
    </lineage>
</organism>
<feature type="compositionally biased region" description="Low complexity" evidence="1">
    <location>
        <begin position="43"/>
        <end position="60"/>
    </location>
</feature>
<name>A0AA41Q9W8_9MICO</name>